<comment type="subcellular location">
    <subcellularLocation>
        <location evidence="1">Membrane</location>
        <topology evidence="1">Multi-pass membrane protein</topology>
    </subcellularLocation>
</comment>
<dbReference type="Gene3D" id="1.20.58.390">
    <property type="entry name" value="Neurotransmitter-gated ion-channel transmembrane domain"/>
    <property type="match status" value="2"/>
</dbReference>
<keyword evidence="9" id="KW-0675">Receptor</keyword>
<name>A0A2J8A7U9_9CHLO</name>
<dbReference type="SUPFAM" id="SSF90112">
    <property type="entry name" value="Neurotransmitter-gated ion-channel transmembrane pore"/>
    <property type="match status" value="2"/>
</dbReference>
<feature type="domain" description="Neurotransmitter-gated ion-channel ligand-binding" evidence="8">
    <location>
        <begin position="122"/>
        <end position="234"/>
    </location>
</feature>
<evidence type="ECO:0000259" key="8">
    <source>
        <dbReference type="Pfam" id="PF02931"/>
    </source>
</evidence>
<evidence type="ECO:0000256" key="5">
    <source>
        <dbReference type="SAM" id="MobiDB-lite"/>
    </source>
</evidence>
<feature type="region of interest" description="Disordered" evidence="5">
    <location>
        <begin position="26"/>
        <end position="46"/>
    </location>
</feature>
<evidence type="ECO:0000313" key="10">
    <source>
        <dbReference type="Proteomes" id="UP000236333"/>
    </source>
</evidence>
<keyword evidence="2 6" id="KW-0812">Transmembrane</keyword>
<feature type="transmembrane region" description="Helical" evidence="6">
    <location>
        <begin position="350"/>
        <end position="377"/>
    </location>
</feature>
<feature type="compositionally biased region" description="Acidic residues" evidence="5">
    <location>
        <begin position="1060"/>
        <end position="1071"/>
    </location>
</feature>
<organism evidence="9 10">
    <name type="scientific">Tetrabaena socialis</name>
    <dbReference type="NCBI Taxonomy" id="47790"/>
    <lineage>
        <taxon>Eukaryota</taxon>
        <taxon>Viridiplantae</taxon>
        <taxon>Chlorophyta</taxon>
        <taxon>core chlorophytes</taxon>
        <taxon>Chlorophyceae</taxon>
        <taxon>CS clade</taxon>
        <taxon>Chlamydomonadales</taxon>
        <taxon>Tetrabaenaceae</taxon>
        <taxon>Tetrabaena</taxon>
    </lineage>
</organism>
<dbReference type="Gene3D" id="2.70.170.10">
    <property type="entry name" value="Neurotransmitter-gated ion-channel ligand-binding domain"/>
    <property type="match status" value="1"/>
</dbReference>
<dbReference type="Proteomes" id="UP000236333">
    <property type="component" value="Unassembled WGS sequence"/>
</dbReference>
<dbReference type="Pfam" id="PF02931">
    <property type="entry name" value="Neur_chan_LBD"/>
    <property type="match status" value="1"/>
</dbReference>
<evidence type="ECO:0000256" key="4">
    <source>
        <dbReference type="ARBA" id="ARBA00023136"/>
    </source>
</evidence>
<keyword evidence="4 6" id="KW-0472">Membrane</keyword>
<dbReference type="GO" id="GO:0005230">
    <property type="term" value="F:extracellular ligand-gated monoatomic ion channel activity"/>
    <property type="evidence" value="ECO:0007669"/>
    <property type="project" value="InterPro"/>
</dbReference>
<evidence type="ECO:0000256" key="3">
    <source>
        <dbReference type="ARBA" id="ARBA00022989"/>
    </source>
</evidence>
<feature type="transmembrane region" description="Helical" evidence="6">
    <location>
        <begin position="291"/>
        <end position="313"/>
    </location>
</feature>
<feature type="compositionally biased region" description="Basic residues" evidence="5">
    <location>
        <begin position="28"/>
        <end position="42"/>
    </location>
</feature>
<dbReference type="EMBL" id="PGGS01000123">
    <property type="protein sequence ID" value="PNH08604.1"/>
    <property type="molecule type" value="Genomic_DNA"/>
</dbReference>
<feature type="transmembrane region" description="Helical" evidence="6">
    <location>
        <begin position="320"/>
        <end position="338"/>
    </location>
</feature>
<keyword evidence="3 6" id="KW-1133">Transmembrane helix</keyword>
<dbReference type="GO" id="GO:0016020">
    <property type="term" value="C:membrane"/>
    <property type="evidence" value="ECO:0007669"/>
    <property type="project" value="UniProtKB-SubCell"/>
</dbReference>
<feature type="chain" id="PRO_5014418154" evidence="7">
    <location>
        <begin position="24"/>
        <end position="1338"/>
    </location>
</feature>
<feature type="signal peptide" evidence="7">
    <location>
        <begin position="1"/>
        <end position="23"/>
    </location>
</feature>
<dbReference type="InterPro" id="IPR036734">
    <property type="entry name" value="Neur_chan_lig-bd_sf"/>
</dbReference>
<dbReference type="InterPro" id="IPR036719">
    <property type="entry name" value="Neuro-gated_channel_TM_sf"/>
</dbReference>
<reference evidence="9 10" key="1">
    <citation type="journal article" date="2017" name="Mol. Biol. Evol.">
        <title>The 4-celled Tetrabaena socialis nuclear genome reveals the essential components for genetic control of cell number at the origin of multicellularity in the volvocine lineage.</title>
        <authorList>
            <person name="Featherston J."/>
            <person name="Arakaki Y."/>
            <person name="Hanschen E.R."/>
            <person name="Ferris P.J."/>
            <person name="Michod R.E."/>
            <person name="Olson B.J.S.C."/>
            <person name="Nozaki H."/>
            <person name="Durand P.M."/>
        </authorList>
    </citation>
    <scope>NUCLEOTIDE SEQUENCE [LARGE SCALE GENOMIC DNA]</scope>
    <source>
        <strain evidence="9 10">NIES-571</strain>
    </source>
</reference>
<proteinExistence type="predicted"/>
<keyword evidence="10" id="KW-1185">Reference proteome</keyword>
<dbReference type="CDD" id="cd19051">
    <property type="entry name" value="LGIC_TM_cation"/>
    <property type="match status" value="2"/>
</dbReference>
<feature type="region of interest" description="Disordered" evidence="5">
    <location>
        <begin position="915"/>
        <end position="947"/>
    </location>
</feature>
<dbReference type="InterPro" id="IPR006201">
    <property type="entry name" value="Neur_channel"/>
</dbReference>
<comment type="caution">
    <text evidence="9">The sequence shown here is derived from an EMBL/GenBank/DDBJ whole genome shotgun (WGS) entry which is preliminary data.</text>
</comment>
<feature type="region of interest" description="Disordered" evidence="5">
    <location>
        <begin position="1022"/>
        <end position="1071"/>
    </location>
</feature>
<feature type="compositionally biased region" description="Gly residues" evidence="5">
    <location>
        <begin position="886"/>
        <end position="897"/>
    </location>
</feature>
<gene>
    <name evidence="9" type="ORF">TSOC_004858</name>
</gene>
<evidence type="ECO:0000256" key="2">
    <source>
        <dbReference type="ARBA" id="ARBA00022692"/>
    </source>
</evidence>
<dbReference type="InterPro" id="IPR006202">
    <property type="entry name" value="Neur_chan_lig-bd"/>
</dbReference>
<feature type="region of interest" description="Disordered" evidence="5">
    <location>
        <begin position="614"/>
        <end position="646"/>
    </location>
</feature>
<feature type="compositionally biased region" description="Low complexity" evidence="5">
    <location>
        <begin position="735"/>
        <end position="761"/>
    </location>
</feature>
<keyword evidence="7" id="KW-0732">Signal</keyword>
<feature type="compositionally biased region" description="Basic and acidic residues" evidence="5">
    <location>
        <begin position="801"/>
        <end position="810"/>
    </location>
</feature>
<evidence type="ECO:0000256" key="1">
    <source>
        <dbReference type="ARBA" id="ARBA00004141"/>
    </source>
</evidence>
<feature type="region of interest" description="Disordered" evidence="5">
    <location>
        <begin position="721"/>
        <end position="902"/>
    </location>
</feature>
<feature type="transmembrane region" description="Helical" evidence="6">
    <location>
        <begin position="429"/>
        <end position="454"/>
    </location>
</feature>
<evidence type="ECO:0000313" key="9">
    <source>
        <dbReference type="EMBL" id="PNH08604.1"/>
    </source>
</evidence>
<dbReference type="GO" id="GO:0004888">
    <property type="term" value="F:transmembrane signaling receptor activity"/>
    <property type="evidence" value="ECO:0007669"/>
    <property type="project" value="InterPro"/>
</dbReference>
<feature type="compositionally biased region" description="Pro residues" evidence="5">
    <location>
        <begin position="860"/>
        <end position="877"/>
    </location>
</feature>
<dbReference type="InterPro" id="IPR038050">
    <property type="entry name" value="Neuro_actylchol_rec"/>
</dbReference>
<evidence type="ECO:0000256" key="6">
    <source>
        <dbReference type="SAM" id="Phobius"/>
    </source>
</evidence>
<feature type="compositionally biased region" description="Low complexity" evidence="5">
    <location>
        <begin position="827"/>
        <end position="859"/>
    </location>
</feature>
<dbReference type="PANTHER" id="PTHR18945">
    <property type="entry name" value="NEUROTRANSMITTER GATED ION CHANNEL"/>
    <property type="match status" value="1"/>
</dbReference>
<accession>A0A2J8A7U9</accession>
<sequence length="1338" mass="141483">MTRAHGMRFVLAVVFTLGLSAEAGRQGARSRQHAPRAAHHDHHPGVAIKATAPDGLREVVVPGGGLLPQYTVSTPQDVGPASVMGSSGTSRRRLQAAARRVPGTGNDTESSSEELNGAAAVLYAQLMQDYDKTAFPFAVNADGSSGPVQVEINCALHKIINTNLLEGSMEINVWLRLHWKDPRLSWNATDWGVNKLYVANPEMRYMDVWYPDVTLWNSAYDVATTLGAQALIINPSGGPPAAEGGPVCAWLCFQTVQSWVHRYPAYPCCPDESNWPVVLVDITLHRTQTLYALKILVPQVVLALVGFMTFWLSPECGERLAVAVTIPLALAVYDLLVYSTLPASDDISCIGAIGLLGFLVSVVTLAINGWVINLYHYRRARGRLGFMTFWLSPECGERLAVAVTIPLALAVYDLLVYSTLPASDDISCIGAIGLLGFLVSVVTLAINGWVINLYHYREPRWWMGSGTIWAIWLRFQQQHVWTRLLEVLDQLETELIKQHLLDSQAAKKERKARRTPANQSRRLSFMGGISRKELEQVKGAEAEVAAGQDWTGEMYVQDGDTRHFTPAGSLNAAAAAQEDKRTSRTAKLTHLLLSQPNSAAAAVASGVSAMQTAPHRMSPSSAFGARPGEQVAQGGVTRGDGPPRGLEQTLFMDGAAPGDRMAGSRAFLPWAGSSHINSCYSEGGTLEIEPSEHLDQPAARPPGSPLQLASSQLPLLTRCQAARQASEPGWPPAPAVQGEAAAPAPVGEGSGGRAAAERSGAPALQHARSTHALRPQGVGEAAGRRFTESGAGFACSPSGRSKAEEAKAGEADVAAGEGTRMAGPHGAASNIAPEPQAAAAAAPPVDAVAAASEPARSALPSPPPPPLPPPPPPPPPLWAGLLAGEASGGRAGPGGSMGTASSLGSARLGAALQNAPSQLAPAEASGGHTTRASSGGAAPNSVARGSQKRRLTLKALGGALTRLQHGGNKLIPTGYVGGGQHGRNIPGAYGGVQRSVRSVAAIGRGGGGVVSHAAPVPGRLVASKSGGVAQQPSSLREGGGSPVVAGSERRGSAGGVEVSEGGEEEGEEDEGRELTLDAMLHVDSPEMLESYLQLIVDNSAPEMLRIRERIVNAVDVFGMEDLVMRLFPIVGRPDCHPGEGAAAHTAHSKGDSRVSAKPGFHTAVGDEYNAKWRLLSSFIDANCRTVLPLLYALAFLMTMWLKVWNNKLIVDNSAPEMLRIRERIVNAVDVFGMEDLVMRLFPIVGRPDCHPGEGAAAHTAHSKGDSRVSAKPGFHTAVGDEYNAKWRLLSSFIDANCRTVLPLLYALAFLMTMWLKVWNNKELEQGPSPERSALGLQD</sequence>
<dbReference type="SUPFAM" id="SSF63712">
    <property type="entry name" value="Nicotinic receptor ligand binding domain-like"/>
    <property type="match status" value="1"/>
</dbReference>
<protein>
    <submittedName>
        <fullName evidence="9">Acetylcholine receptor subunit alpha-like 2</fullName>
    </submittedName>
</protein>
<dbReference type="OrthoDB" id="5975154at2759"/>
<evidence type="ECO:0000256" key="7">
    <source>
        <dbReference type="SAM" id="SignalP"/>
    </source>
</evidence>